<sequence>MVGTSSPQSSNPSSQIEAALWMIGSGVLFTMHVALGKLLSEDYNPGLLAFFRSAISLLWAMPFILRGSLRQFKTDKFGLIVLRSVFGTIGFLLSFYSISKDMGIPLAQFNAISFSRSLFIVVLAALLLKETVGIRRWVATGIGFVGVIVMVRPETGLDLGSLMALGSAVGFAGAIILVKSLSKDHSPLVLLTYANLLSAIFTLPFAFIYWKTPSTLMDISLIGGMALAGVLAQVCYITGMSKGDASFLSTVDYLRLPMTATADWLLFQEFPGPLVWLGAAIIVISTLYITFREARIARKRSPQMDHH</sequence>
<keyword evidence="4 6" id="KW-1133">Transmembrane helix</keyword>
<protein>
    <submittedName>
        <fullName evidence="8">DMT family transporter</fullName>
    </submittedName>
</protein>
<name>A0ABW1S901_9PROT</name>
<feature type="transmembrane region" description="Helical" evidence="6">
    <location>
        <begin position="273"/>
        <end position="291"/>
    </location>
</feature>
<feature type="transmembrane region" description="Helical" evidence="6">
    <location>
        <begin position="104"/>
        <end position="127"/>
    </location>
</feature>
<feature type="transmembrane region" description="Helical" evidence="6">
    <location>
        <begin position="190"/>
        <end position="210"/>
    </location>
</feature>
<dbReference type="PANTHER" id="PTHR22911">
    <property type="entry name" value="ACYL-MALONYL CONDENSING ENZYME-RELATED"/>
    <property type="match status" value="1"/>
</dbReference>
<feature type="transmembrane region" description="Helical" evidence="6">
    <location>
        <begin position="216"/>
        <end position="238"/>
    </location>
</feature>
<evidence type="ECO:0000256" key="4">
    <source>
        <dbReference type="ARBA" id="ARBA00022989"/>
    </source>
</evidence>
<evidence type="ECO:0000256" key="6">
    <source>
        <dbReference type="SAM" id="Phobius"/>
    </source>
</evidence>
<dbReference type="RefSeq" id="WP_377377956.1">
    <property type="nucleotide sequence ID" value="NZ_JBHSSW010000009.1"/>
</dbReference>
<dbReference type="Proteomes" id="UP001596303">
    <property type="component" value="Unassembled WGS sequence"/>
</dbReference>
<comment type="subcellular location">
    <subcellularLocation>
        <location evidence="1">Membrane</location>
        <topology evidence="1">Multi-pass membrane protein</topology>
    </subcellularLocation>
</comment>
<evidence type="ECO:0000313" key="9">
    <source>
        <dbReference type="Proteomes" id="UP001596303"/>
    </source>
</evidence>
<gene>
    <name evidence="8" type="ORF">ACFQDM_08335</name>
</gene>
<dbReference type="Pfam" id="PF00892">
    <property type="entry name" value="EamA"/>
    <property type="match status" value="2"/>
</dbReference>
<dbReference type="EMBL" id="JBHSSW010000009">
    <property type="protein sequence ID" value="MFC6198083.1"/>
    <property type="molecule type" value="Genomic_DNA"/>
</dbReference>
<feature type="transmembrane region" description="Helical" evidence="6">
    <location>
        <begin position="159"/>
        <end position="178"/>
    </location>
</feature>
<comment type="caution">
    <text evidence="8">The sequence shown here is derived from an EMBL/GenBank/DDBJ whole genome shotgun (WGS) entry which is preliminary data.</text>
</comment>
<dbReference type="InterPro" id="IPR000620">
    <property type="entry name" value="EamA_dom"/>
</dbReference>
<feature type="domain" description="EamA" evidence="7">
    <location>
        <begin position="159"/>
        <end position="290"/>
    </location>
</feature>
<evidence type="ECO:0000256" key="1">
    <source>
        <dbReference type="ARBA" id="ARBA00004141"/>
    </source>
</evidence>
<feature type="transmembrane region" description="Helical" evidence="6">
    <location>
        <begin position="18"/>
        <end position="35"/>
    </location>
</feature>
<feature type="transmembrane region" description="Helical" evidence="6">
    <location>
        <begin position="134"/>
        <end position="153"/>
    </location>
</feature>
<evidence type="ECO:0000256" key="2">
    <source>
        <dbReference type="ARBA" id="ARBA00009853"/>
    </source>
</evidence>
<comment type="similarity">
    <text evidence="2">Belongs to the drug/metabolite transporter (DMT) superfamily. 10 TMS drug/metabolite exporter (DME) (TC 2.A.7.3) family.</text>
</comment>
<reference evidence="9" key="1">
    <citation type="journal article" date="2019" name="Int. J. Syst. Evol. Microbiol.">
        <title>The Global Catalogue of Microorganisms (GCM) 10K type strain sequencing project: providing services to taxonomists for standard genome sequencing and annotation.</title>
        <authorList>
            <consortium name="The Broad Institute Genomics Platform"/>
            <consortium name="The Broad Institute Genome Sequencing Center for Infectious Disease"/>
            <person name="Wu L."/>
            <person name="Ma J."/>
        </authorList>
    </citation>
    <scope>NUCLEOTIDE SEQUENCE [LARGE SCALE GENOMIC DNA]</scope>
    <source>
        <strain evidence="9">CGMCC-1.15741</strain>
    </source>
</reference>
<dbReference type="SUPFAM" id="SSF103481">
    <property type="entry name" value="Multidrug resistance efflux transporter EmrE"/>
    <property type="match status" value="2"/>
</dbReference>
<keyword evidence="9" id="KW-1185">Reference proteome</keyword>
<dbReference type="InterPro" id="IPR037185">
    <property type="entry name" value="EmrE-like"/>
</dbReference>
<proteinExistence type="inferred from homology"/>
<keyword evidence="5 6" id="KW-0472">Membrane</keyword>
<evidence type="ECO:0000313" key="8">
    <source>
        <dbReference type="EMBL" id="MFC6198083.1"/>
    </source>
</evidence>
<dbReference type="PANTHER" id="PTHR22911:SF6">
    <property type="entry name" value="SOLUTE CARRIER FAMILY 35 MEMBER G1"/>
    <property type="match status" value="1"/>
</dbReference>
<evidence type="ECO:0000256" key="5">
    <source>
        <dbReference type="ARBA" id="ARBA00023136"/>
    </source>
</evidence>
<keyword evidence="3 6" id="KW-0812">Transmembrane</keyword>
<evidence type="ECO:0000256" key="3">
    <source>
        <dbReference type="ARBA" id="ARBA00022692"/>
    </source>
</evidence>
<feature type="transmembrane region" description="Helical" evidence="6">
    <location>
        <begin position="77"/>
        <end position="98"/>
    </location>
</feature>
<accession>A0ABW1S901</accession>
<organism evidence="8 9">
    <name type="scientific">Ponticaulis profundi</name>
    <dbReference type="NCBI Taxonomy" id="2665222"/>
    <lineage>
        <taxon>Bacteria</taxon>
        <taxon>Pseudomonadati</taxon>
        <taxon>Pseudomonadota</taxon>
        <taxon>Alphaproteobacteria</taxon>
        <taxon>Hyphomonadales</taxon>
        <taxon>Hyphomonadaceae</taxon>
        <taxon>Ponticaulis</taxon>
    </lineage>
</organism>
<feature type="domain" description="EamA" evidence="7">
    <location>
        <begin position="18"/>
        <end position="151"/>
    </location>
</feature>
<evidence type="ECO:0000259" key="7">
    <source>
        <dbReference type="Pfam" id="PF00892"/>
    </source>
</evidence>
<feature type="transmembrane region" description="Helical" evidence="6">
    <location>
        <begin position="47"/>
        <end position="65"/>
    </location>
</feature>